<evidence type="ECO:0008006" key="3">
    <source>
        <dbReference type="Google" id="ProtNLM"/>
    </source>
</evidence>
<keyword evidence="2" id="KW-1185">Reference proteome</keyword>
<sequence length="248" mass="28196">MRRRTLVKSLQGITVALAIVLFGASSALTTQGTKESRYKIYSRGIRVGELVSSISHHPASGEKVLKYVSTCSIKAHFVVYSYTMENREEALVGEGGTFSYLRTERENESKRRVEGKLVNGKFHLQVQENGVNRTVVVDRNQYDSTTMECPEVAMKKEGDHLELRLLDFETLSVVTRKYTWIKSEEITVGGKTFHCRVIDFEDANKKCRRWIKPDEPGVIITRQDGRGKNGSYSLRMINHSDIVNERTS</sequence>
<protein>
    <recommendedName>
        <fullName evidence="3">DUF3108 domain-containing protein</fullName>
    </recommendedName>
</protein>
<comment type="caution">
    <text evidence="1">The sequence shown here is derived from an EMBL/GenBank/DDBJ whole genome shotgun (WGS) entry which is preliminary data.</text>
</comment>
<dbReference type="EMBL" id="VLLN01000024">
    <property type="protein sequence ID" value="TWJ16882.1"/>
    <property type="molecule type" value="Genomic_DNA"/>
</dbReference>
<evidence type="ECO:0000313" key="2">
    <source>
        <dbReference type="Proteomes" id="UP000319449"/>
    </source>
</evidence>
<evidence type="ECO:0000313" key="1">
    <source>
        <dbReference type="EMBL" id="TWJ16882.1"/>
    </source>
</evidence>
<dbReference type="AlphaFoldDB" id="A0A562VG61"/>
<name>A0A562VG61_9BACT</name>
<organism evidence="1 2">
    <name type="scientific">Geobacter argillaceus</name>
    <dbReference type="NCBI Taxonomy" id="345631"/>
    <lineage>
        <taxon>Bacteria</taxon>
        <taxon>Pseudomonadati</taxon>
        <taxon>Thermodesulfobacteriota</taxon>
        <taxon>Desulfuromonadia</taxon>
        <taxon>Geobacterales</taxon>
        <taxon>Geobacteraceae</taxon>
        <taxon>Geobacter</taxon>
    </lineage>
</organism>
<accession>A0A562VG61</accession>
<gene>
    <name evidence="1" type="ORF">JN12_03241</name>
</gene>
<reference evidence="1 2" key="1">
    <citation type="submission" date="2019-07" db="EMBL/GenBank/DDBJ databases">
        <title>Genomic Encyclopedia of Archaeal and Bacterial Type Strains, Phase II (KMG-II): from individual species to whole genera.</title>
        <authorList>
            <person name="Goeker M."/>
        </authorList>
    </citation>
    <scope>NUCLEOTIDE SEQUENCE [LARGE SCALE GENOMIC DNA]</scope>
    <source>
        <strain evidence="1 2">ATCC BAA-1139</strain>
    </source>
</reference>
<proteinExistence type="predicted"/>
<dbReference type="Proteomes" id="UP000319449">
    <property type="component" value="Unassembled WGS sequence"/>
</dbReference>